<name>A0AA88KP11_NAELO</name>
<feature type="domain" description="EF-hand" evidence="10">
    <location>
        <begin position="123"/>
        <end position="158"/>
    </location>
</feature>
<dbReference type="PROSITE" id="PS50222">
    <property type="entry name" value="EF_HAND_2"/>
    <property type="match status" value="3"/>
</dbReference>
<evidence type="ECO:0000256" key="3">
    <source>
        <dbReference type="ARBA" id="ARBA00022692"/>
    </source>
</evidence>
<dbReference type="Pfam" id="PF13499">
    <property type="entry name" value="EF-hand_7"/>
    <property type="match status" value="2"/>
</dbReference>
<dbReference type="InterPro" id="IPR018108">
    <property type="entry name" value="MCP_transmembrane"/>
</dbReference>
<feature type="repeat" description="Solcar" evidence="8">
    <location>
        <begin position="204"/>
        <end position="288"/>
    </location>
</feature>
<accession>A0AA88KP11</accession>
<dbReference type="InterPro" id="IPR002048">
    <property type="entry name" value="EF_hand_dom"/>
</dbReference>
<dbReference type="RefSeq" id="XP_044552188.1">
    <property type="nucleotide sequence ID" value="XM_044686006.1"/>
</dbReference>
<dbReference type="Gene3D" id="1.50.40.10">
    <property type="entry name" value="Mitochondrial carrier domain"/>
    <property type="match status" value="1"/>
</dbReference>
<organism evidence="11 12">
    <name type="scientific">Naegleria lovaniensis</name>
    <name type="common">Amoeba</name>
    <dbReference type="NCBI Taxonomy" id="51637"/>
    <lineage>
        <taxon>Eukaryota</taxon>
        <taxon>Discoba</taxon>
        <taxon>Heterolobosea</taxon>
        <taxon>Tetramitia</taxon>
        <taxon>Eutetramitia</taxon>
        <taxon>Vahlkampfiidae</taxon>
        <taxon>Naegleria</taxon>
    </lineage>
</organism>
<evidence type="ECO:0000256" key="2">
    <source>
        <dbReference type="ARBA" id="ARBA00022448"/>
    </source>
</evidence>
<keyword evidence="7 8" id="KW-0472">Membrane</keyword>
<dbReference type="GeneID" id="68093502"/>
<sequence>MNPPSSPVDQKALQELFHKLDRNHDGQLTLSEFEQAAHELKLPSRHLLKIFQQIDTNHDQSITFEEFSTFLTHRYDELKLIFQQLDTNHDGKLDANEMMQGIQKVYKLGGAGAGGDTSRNTVTDQQFVQKLLNRMDVNRDAEISFEEFRDMLCLVPEVTLESVVEYWREASALLSDDVDLVLVSGKNLQEQAAVSLRGPFSFLNNASKAVLAGGLAGAISKTVTAPMERLKVIYQVQTKKPPSMWMGLKEIYTEGGVKGLFRGNGVNIIKSAPEKAIKYAAFEQVKSMLTKMNGGESSNVITFIAGSSSGVICHTALYPLEVVKTRLSVAPTGEYNGMFDAIFKIAKNEGPIKPFFRGLVPNILNTIWTSGFSLMTYDAMKQVLVNHSPNGQPSIGGLMFCGSASSVLSQTLFYPLHVVKTRMIMQGAHELVVTKKNLKANVHGQVATATTYTGMMDAFVKIIQQEGTKALFKGFVPSMMKGIPAHGVTFGVYELVKRYLGFEEAGHKKH</sequence>
<reference evidence="11 12" key="1">
    <citation type="journal article" date="2018" name="BMC Genomics">
        <title>The genome of Naegleria lovaniensis, the basis for a comparative approach to unravel pathogenicity factors of the human pathogenic amoeba N. fowleri.</title>
        <authorList>
            <person name="Liechti N."/>
            <person name="Schurch N."/>
            <person name="Bruggmann R."/>
            <person name="Wittwer M."/>
        </authorList>
    </citation>
    <scope>NUCLEOTIDE SEQUENCE [LARGE SCALE GENOMIC DNA]</scope>
    <source>
        <strain evidence="11 12">ATCC 30569</strain>
    </source>
</reference>
<keyword evidence="12" id="KW-1185">Reference proteome</keyword>
<evidence type="ECO:0000256" key="8">
    <source>
        <dbReference type="PROSITE-ProRule" id="PRU00282"/>
    </source>
</evidence>
<feature type="domain" description="EF-hand" evidence="10">
    <location>
        <begin position="73"/>
        <end position="108"/>
    </location>
</feature>
<proteinExistence type="inferred from homology"/>
<gene>
    <name evidence="11" type="ORF">C9374_001046</name>
</gene>
<dbReference type="InterPro" id="IPR018247">
    <property type="entry name" value="EF_Hand_1_Ca_BS"/>
</dbReference>
<comment type="similarity">
    <text evidence="9">Belongs to the mitochondrial carrier (TC 2.A.29) family.</text>
</comment>
<evidence type="ECO:0000259" key="10">
    <source>
        <dbReference type="PROSITE" id="PS50222"/>
    </source>
</evidence>
<feature type="domain" description="EF-hand" evidence="10">
    <location>
        <begin position="8"/>
        <end position="43"/>
    </location>
</feature>
<dbReference type="Proteomes" id="UP000816034">
    <property type="component" value="Unassembled WGS sequence"/>
</dbReference>
<feature type="repeat" description="Solcar" evidence="8">
    <location>
        <begin position="297"/>
        <end position="383"/>
    </location>
</feature>
<comment type="caution">
    <text evidence="11">The sequence shown here is derived from an EMBL/GenBank/DDBJ whole genome shotgun (WGS) entry which is preliminary data.</text>
</comment>
<keyword evidence="5" id="KW-0106">Calcium</keyword>
<evidence type="ECO:0000256" key="7">
    <source>
        <dbReference type="ARBA" id="ARBA00023136"/>
    </source>
</evidence>
<dbReference type="SMART" id="SM00054">
    <property type="entry name" value="EFh"/>
    <property type="match status" value="4"/>
</dbReference>
<dbReference type="EMBL" id="PYSW02000011">
    <property type="protein sequence ID" value="KAG2388196.1"/>
    <property type="molecule type" value="Genomic_DNA"/>
</dbReference>
<keyword evidence="3 8" id="KW-0812">Transmembrane</keyword>
<dbReference type="GO" id="GO:0005509">
    <property type="term" value="F:calcium ion binding"/>
    <property type="evidence" value="ECO:0007669"/>
    <property type="project" value="InterPro"/>
</dbReference>
<dbReference type="Gene3D" id="1.10.238.10">
    <property type="entry name" value="EF-hand"/>
    <property type="match status" value="2"/>
</dbReference>
<dbReference type="PROSITE" id="PS50920">
    <property type="entry name" value="SOLCAR"/>
    <property type="match status" value="3"/>
</dbReference>
<dbReference type="PRINTS" id="PR00926">
    <property type="entry name" value="MITOCARRIER"/>
</dbReference>
<dbReference type="InterPro" id="IPR011992">
    <property type="entry name" value="EF-hand-dom_pair"/>
</dbReference>
<dbReference type="GO" id="GO:0005743">
    <property type="term" value="C:mitochondrial inner membrane"/>
    <property type="evidence" value="ECO:0007669"/>
    <property type="project" value="UniProtKB-SubCell"/>
</dbReference>
<evidence type="ECO:0000256" key="6">
    <source>
        <dbReference type="ARBA" id="ARBA00022989"/>
    </source>
</evidence>
<evidence type="ECO:0000256" key="5">
    <source>
        <dbReference type="ARBA" id="ARBA00022837"/>
    </source>
</evidence>
<evidence type="ECO:0000256" key="1">
    <source>
        <dbReference type="ARBA" id="ARBA00004448"/>
    </source>
</evidence>
<dbReference type="InterPro" id="IPR002067">
    <property type="entry name" value="MCP"/>
</dbReference>
<comment type="subcellular location">
    <subcellularLocation>
        <location evidence="1">Mitochondrion inner membrane</location>
        <topology evidence="1">Multi-pass membrane protein</topology>
    </subcellularLocation>
</comment>
<dbReference type="PROSITE" id="PS00018">
    <property type="entry name" value="EF_HAND_1"/>
    <property type="match status" value="2"/>
</dbReference>
<dbReference type="PANTHER" id="PTHR24089">
    <property type="entry name" value="SOLUTE CARRIER FAMILY 25"/>
    <property type="match status" value="1"/>
</dbReference>
<feature type="repeat" description="Solcar" evidence="8">
    <location>
        <begin position="393"/>
        <end position="499"/>
    </location>
</feature>
<dbReference type="CDD" id="cd15898">
    <property type="entry name" value="EFh_PI-PLC"/>
    <property type="match status" value="1"/>
</dbReference>
<evidence type="ECO:0000256" key="4">
    <source>
        <dbReference type="ARBA" id="ARBA00022737"/>
    </source>
</evidence>
<keyword evidence="6" id="KW-1133">Transmembrane helix</keyword>
<keyword evidence="4" id="KW-0677">Repeat</keyword>
<dbReference type="GO" id="GO:0055085">
    <property type="term" value="P:transmembrane transport"/>
    <property type="evidence" value="ECO:0007669"/>
    <property type="project" value="InterPro"/>
</dbReference>
<dbReference type="SUPFAM" id="SSF47473">
    <property type="entry name" value="EF-hand"/>
    <property type="match status" value="1"/>
</dbReference>
<keyword evidence="2 9" id="KW-0813">Transport</keyword>
<evidence type="ECO:0000313" key="12">
    <source>
        <dbReference type="Proteomes" id="UP000816034"/>
    </source>
</evidence>
<evidence type="ECO:0000256" key="9">
    <source>
        <dbReference type="RuleBase" id="RU000488"/>
    </source>
</evidence>
<dbReference type="InterPro" id="IPR023395">
    <property type="entry name" value="MCP_dom_sf"/>
</dbReference>
<protein>
    <recommendedName>
        <fullName evidence="10">EF-hand domain-containing protein</fullName>
    </recommendedName>
</protein>
<evidence type="ECO:0000313" key="11">
    <source>
        <dbReference type="EMBL" id="KAG2388196.1"/>
    </source>
</evidence>
<dbReference type="AlphaFoldDB" id="A0AA88KP11"/>
<dbReference type="SUPFAM" id="SSF103506">
    <property type="entry name" value="Mitochondrial carrier"/>
    <property type="match status" value="1"/>
</dbReference>
<dbReference type="Pfam" id="PF00153">
    <property type="entry name" value="Mito_carr"/>
    <property type="match status" value="3"/>
</dbReference>